<name>A0A9P9YF98_9MUSC</name>
<accession>A0A9P9YF98</accession>
<gene>
    <name evidence="2" type="ORF">M5D96_011478</name>
</gene>
<sequence>MKLPLGLSKSVLFTGLCVALMSAALSNALVCYACSYLDGYSDTSCLNNASAVSVINCTMKYCVTMRVELKMLYGNIPYETSRTYYSSCQQNLCNGHNGRVKNSTNGTGGGGIHNAIVPGKNAGQRVFFWPWSVLFLPILRVWQMHLTHATNLA</sequence>
<feature type="signal peptide" evidence="1">
    <location>
        <begin position="1"/>
        <end position="28"/>
    </location>
</feature>
<organism evidence="2 3">
    <name type="scientific">Drosophila gunungcola</name>
    <name type="common">fruit fly</name>
    <dbReference type="NCBI Taxonomy" id="103775"/>
    <lineage>
        <taxon>Eukaryota</taxon>
        <taxon>Metazoa</taxon>
        <taxon>Ecdysozoa</taxon>
        <taxon>Arthropoda</taxon>
        <taxon>Hexapoda</taxon>
        <taxon>Insecta</taxon>
        <taxon>Pterygota</taxon>
        <taxon>Neoptera</taxon>
        <taxon>Endopterygota</taxon>
        <taxon>Diptera</taxon>
        <taxon>Brachycera</taxon>
        <taxon>Muscomorpha</taxon>
        <taxon>Ephydroidea</taxon>
        <taxon>Drosophilidae</taxon>
        <taxon>Drosophila</taxon>
        <taxon>Sophophora</taxon>
    </lineage>
</organism>
<reference evidence="2" key="1">
    <citation type="journal article" date="2023" name="Genome Biol. Evol.">
        <title>Long-read-based Genome Assembly of Drosophila gunungcola Reveals Fewer Chemosensory Genes in Flower-breeding Species.</title>
        <authorList>
            <person name="Negi A."/>
            <person name="Liao B.Y."/>
            <person name="Yeh S.D."/>
        </authorList>
    </citation>
    <scope>NUCLEOTIDE SEQUENCE</scope>
    <source>
        <strain evidence="2">Sukarami</strain>
    </source>
</reference>
<comment type="caution">
    <text evidence="2">The sequence shown here is derived from an EMBL/GenBank/DDBJ whole genome shotgun (WGS) entry which is preliminary data.</text>
</comment>
<dbReference type="Proteomes" id="UP001059596">
    <property type="component" value="Unassembled WGS sequence"/>
</dbReference>
<feature type="chain" id="PRO_5040394527" evidence="1">
    <location>
        <begin position="29"/>
        <end position="153"/>
    </location>
</feature>
<evidence type="ECO:0000256" key="1">
    <source>
        <dbReference type="SAM" id="SignalP"/>
    </source>
</evidence>
<keyword evidence="1" id="KW-0732">Signal</keyword>
<evidence type="ECO:0000313" key="3">
    <source>
        <dbReference type="Proteomes" id="UP001059596"/>
    </source>
</evidence>
<protein>
    <submittedName>
        <fullName evidence="2">Uncharacterized protein</fullName>
    </submittedName>
</protein>
<proteinExistence type="predicted"/>
<dbReference type="EMBL" id="JAMKOV010000031">
    <property type="protein sequence ID" value="KAI8035728.1"/>
    <property type="molecule type" value="Genomic_DNA"/>
</dbReference>
<keyword evidence="3" id="KW-1185">Reference proteome</keyword>
<dbReference type="AlphaFoldDB" id="A0A9P9YF98"/>
<evidence type="ECO:0000313" key="2">
    <source>
        <dbReference type="EMBL" id="KAI8035728.1"/>
    </source>
</evidence>